<dbReference type="Proteomes" id="UP000017248">
    <property type="component" value="Unassembled WGS sequence"/>
</dbReference>
<proteinExistence type="predicted"/>
<gene>
    <name evidence="1" type="ORF">LHCIRMBIA951_01383</name>
</gene>
<dbReference type="EMBL" id="CBUK010000080">
    <property type="protein sequence ID" value="CDI58542.1"/>
    <property type="molecule type" value="Genomic_DNA"/>
</dbReference>
<dbReference type="AlphaFoldDB" id="U6F314"/>
<evidence type="ECO:0000313" key="2">
    <source>
        <dbReference type="Proteomes" id="UP000017248"/>
    </source>
</evidence>
<organism evidence="1 2">
    <name type="scientific">Lactobacillus helveticus CIRM-BIA 951</name>
    <dbReference type="NCBI Taxonomy" id="1226334"/>
    <lineage>
        <taxon>Bacteria</taxon>
        <taxon>Bacillati</taxon>
        <taxon>Bacillota</taxon>
        <taxon>Bacilli</taxon>
        <taxon>Lactobacillales</taxon>
        <taxon>Lactobacillaceae</taxon>
        <taxon>Lactobacillus</taxon>
    </lineage>
</organism>
<accession>U6F314</accession>
<keyword evidence="2" id="KW-1185">Reference proteome</keyword>
<dbReference type="HOGENOM" id="CLU_2991002_0_0_9"/>
<sequence length="57" mass="6585">MFLDCTDWLKKYDKTQKELLQRGWDYGIGWQDGGLFQGPTSIRLNLASPTFCIEDAL</sequence>
<protein>
    <submittedName>
        <fullName evidence="1">Uncharacterized protein</fullName>
    </submittedName>
</protein>
<evidence type="ECO:0000313" key="1">
    <source>
        <dbReference type="EMBL" id="CDI58542.1"/>
    </source>
</evidence>
<comment type="caution">
    <text evidence="1">The sequence shown here is derived from an EMBL/GenBank/DDBJ whole genome shotgun (WGS) entry which is preliminary data.</text>
</comment>
<dbReference type="RefSeq" id="WP_023190887.1">
    <property type="nucleotide sequence ID" value="NZ_HG530836.1"/>
</dbReference>
<reference evidence="1" key="1">
    <citation type="submission" date="2013-09" db="EMBL/GenBank/DDBJ databases">
        <title>Draft Genome Sequence of five Lactobacillus helveticus strains CIRM-BIA 101T, 103, 104, 951 and 953 isolated from milk product.</title>
        <authorList>
            <person name="Valence F."/>
            <person name="Chuat V."/>
            <person name="Ma L."/>
            <person name="Creno S."/>
            <person name="Falentin H."/>
            <person name="Lortal S."/>
            <person name="Bizet C."/>
            <person name="Clermont D."/>
            <person name="Loux V."/>
            <person name="Bouchier C."/>
            <person name="Cousin S."/>
        </authorList>
    </citation>
    <scope>NUCLEOTIDE SEQUENCE [LARGE SCALE GENOMIC DNA]</scope>
    <source>
        <strain evidence="1">CIRM-BIA 951</strain>
    </source>
</reference>
<name>U6F314_LACHE</name>